<dbReference type="SUPFAM" id="SSF141673">
    <property type="entry name" value="MOSC N-terminal domain-like"/>
    <property type="match status" value="1"/>
</dbReference>
<dbReference type="CDD" id="cd03017">
    <property type="entry name" value="PRX_BCP"/>
    <property type="match status" value="1"/>
</dbReference>
<evidence type="ECO:0000313" key="4">
    <source>
        <dbReference type="Proteomes" id="UP000781932"/>
    </source>
</evidence>
<accession>A0A9P6HYI1</accession>
<reference evidence="3" key="2">
    <citation type="submission" date="2020-11" db="EMBL/GenBank/DDBJ databases">
        <title>Whole genome sequencing of Colletotrichum sp.</title>
        <authorList>
            <person name="Li H."/>
        </authorList>
    </citation>
    <scope>NUCLEOTIDE SEQUENCE</scope>
    <source>
        <strain evidence="3">CkLH20</strain>
    </source>
</reference>
<dbReference type="Proteomes" id="UP000781932">
    <property type="component" value="Unassembled WGS sequence"/>
</dbReference>
<dbReference type="AlphaFoldDB" id="A0A9P6HYI1"/>
<dbReference type="Gene3D" id="3.40.30.10">
    <property type="entry name" value="Glutaredoxin"/>
    <property type="match status" value="1"/>
</dbReference>
<dbReference type="Pfam" id="PF03476">
    <property type="entry name" value="MOSC_N"/>
    <property type="match status" value="1"/>
</dbReference>
<proteinExistence type="inferred from homology"/>
<reference evidence="3" key="1">
    <citation type="submission" date="2020-03" db="EMBL/GenBank/DDBJ databases">
        <authorList>
            <person name="He L."/>
        </authorList>
    </citation>
    <scope>NUCLEOTIDE SEQUENCE</scope>
    <source>
        <strain evidence="3">CkLH20</strain>
    </source>
</reference>
<comment type="caution">
    <text evidence="3">The sequence shown here is derived from an EMBL/GenBank/DDBJ whole genome shotgun (WGS) entry which is preliminary data.</text>
</comment>
<dbReference type="PANTHER" id="PTHR14237:SF19">
    <property type="entry name" value="MITOCHONDRIAL AMIDOXIME REDUCING COMPONENT 1"/>
    <property type="match status" value="1"/>
</dbReference>
<dbReference type="GO" id="GO:0030151">
    <property type="term" value="F:molybdenum ion binding"/>
    <property type="evidence" value="ECO:0007669"/>
    <property type="project" value="InterPro"/>
</dbReference>
<protein>
    <recommendedName>
        <fullName evidence="2">MOSC domain-containing protein</fullName>
    </recommendedName>
</protein>
<dbReference type="Pfam" id="PF03473">
    <property type="entry name" value="MOSC"/>
    <property type="match status" value="1"/>
</dbReference>
<dbReference type="GO" id="GO:0016491">
    <property type="term" value="F:oxidoreductase activity"/>
    <property type="evidence" value="ECO:0007669"/>
    <property type="project" value="InterPro"/>
</dbReference>
<comment type="similarity">
    <text evidence="1">Belongs to the peroxiredoxin family. Prx5 subfamily.</text>
</comment>
<evidence type="ECO:0000259" key="2">
    <source>
        <dbReference type="PROSITE" id="PS51340"/>
    </source>
</evidence>
<dbReference type="GO" id="GO:0030170">
    <property type="term" value="F:pyridoxal phosphate binding"/>
    <property type="evidence" value="ECO:0007669"/>
    <property type="project" value="InterPro"/>
</dbReference>
<name>A0A9P6HYI1_9PEZI</name>
<feature type="domain" description="MOSC" evidence="2">
    <location>
        <begin position="133"/>
        <end position="228"/>
    </location>
</feature>
<dbReference type="RefSeq" id="XP_038741913.1">
    <property type="nucleotide sequence ID" value="XM_038892664.1"/>
</dbReference>
<keyword evidence="4" id="KW-1185">Reference proteome</keyword>
<evidence type="ECO:0000313" key="3">
    <source>
        <dbReference type="EMBL" id="KAF9872452.1"/>
    </source>
</evidence>
<dbReference type="Pfam" id="PF08534">
    <property type="entry name" value="Redoxin"/>
    <property type="match status" value="1"/>
</dbReference>
<dbReference type="InterPro" id="IPR013740">
    <property type="entry name" value="Redoxin"/>
</dbReference>
<dbReference type="EMBL" id="JAATWM020000037">
    <property type="protein sequence ID" value="KAF9872452.1"/>
    <property type="molecule type" value="Genomic_DNA"/>
</dbReference>
<dbReference type="InterPro" id="IPR005303">
    <property type="entry name" value="MOCOS_middle"/>
</dbReference>
<organism evidence="3 4">
    <name type="scientific">Colletotrichum karsti</name>
    <dbReference type="NCBI Taxonomy" id="1095194"/>
    <lineage>
        <taxon>Eukaryota</taxon>
        <taxon>Fungi</taxon>
        <taxon>Dikarya</taxon>
        <taxon>Ascomycota</taxon>
        <taxon>Pezizomycotina</taxon>
        <taxon>Sordariomycetes</taxon>
        <taxon>Hypocreomycetidae</taxon>
        <taxon>Glomerellales</taxon>
        <taxon>Glomerellaceae</taxon>
        <taxon>Colletotrichum</taxon>
        <taxon>Colletotrichum boninense species complex</taxon>
    </lineage>
</organism>
<dbReference type="SUPFAM" id="SSF52833">
    <property type="entry name" value="Thioredoxin-like"/>
    <property type="match status" value="1"/>
</dbReference>
<dbReference type="InterPro" id="IPR036249">
    <property type="entry name" value="Thioredoxin-like_sf"/>
</dbReference>
<evidence type="ECO:0000256" key="1">
    <source>
        <dbReference type="ARBA" id="ARBA00010505"/>
    </source>
</evidence>
<sequence length="445" mass="50461">MRYGLWAVGLASSRRPSDIIALRVYPIKSCRGFEVDSAKLLRTGLDMDRNWMFISSDTHEFLTIRTNPRMTLITTHYDKESDELIISTRDHKSKTRIPAHPTLEWLQRCTKLVPVGIWGEQTDAWEYSSSVSDPFSEFLGSDVRLVYKGPTPRILRGCGSPQHLGRTEATKFADMMPVLVASEASLKELNSRLASAQENEIDIERFRPNVVIRGSKPWSEDDWQTVKIIDTAQKLDMDVHRRQPWDQLVKYRRIDGAPSLPTNLPPPVDDGACDHLDNLKIPSVNMPVAGHASKTVDLSSQEGLTIVFCYPRTAAANEDIPPEWDAIPGARGCTPQACSFRDNSKELYDAGIDKLFGLSTQSAEVQEEFRKRSHIPYDILSDAKLEFARGLGLPLFEYKGDQLVKRLTLAIYKGRIVKHWYPVFPPDKNVYEVLEWAKAFKPAMR</sequence>
<dbReference type="InterPro" id="IPR005302">
    <property type="entry name" value="MoCF_Sase_C"/>
</dbReference>
<dbReference type="PROSITE" id="PS51340">
    <property type="entry name" value="MOSC"/>
    <property type="match status" value="1"/>
</dbReference>
<gene>
    <name evidence="3" type="ORF">CkaCkLH20_09949</name>
</gene>
<dbReference type="GeneID" id="62165738"/>
<dbReference type="OrthoDB" id="338622at2759"/>
<dbReference type="PANTHER" id="PTHR14237">
    <property type="entry name" value="MOLYBDOPTERIN COFACTOR SULFURASE MOSC"/>
    <property type="match status" value="1"/>
</dbReference>